<keyword evidence="5" id="KW-1185">Reference proteome</keyword>
<evidence type="ECO:0000256" key="3">
    <source>
        <dbReference type="SAM" id="Phobius"/>
    </source>
</evidence>
<protein>
    <submittedName>
        <fullName evidence="4">Type II secretion system GspH family protein</fullName>
    </submittedName>
</protein>
<name>A0ABT5VAF6_9BACI</name>
<gene>
    <name evidence="4" type="ORF">N7Z68_03485</name>
</gene>
<dbReference type="Pfam" id="PF07963">
    <property type="entry name" value="N_methyl"/>
    <property type="match status" value="1"/>
</dbReference>
<organism evidence="4 5">
    <name type="scientific">Alkalihalobacterium chitinilyticum</name>
    <dbReference type="NCBI Taxonomy" id="2980103"/>
    <lineage>
        <taxon>Bacteria</taxon>
        <taxon>Bacillati</taxon>
        <taxon>Bacillota</taxon>
        <taxon>Bacilli</taxon>
        <taxon>Bacillales</taxon>
        <taxon>Bacillaceae</taxon>
        <taxon>Alkalihalobacterium</taxon>
    </lineage>
</organism>
<evidence type="ECO:0000256" key="1">
    <source>
        <dbReference type="ARBA" id="ARBA00004241"/>
    </source>
</evidence>
<accession>A0ABT5VAF6</accession>
<dbReference type="NCBIfam" id="TIGR02532">
    <property type="entry name" value="IV_pilin_GFxxxE"/>
    <property type="match status" value="1"/>
</dbReference>
<sequence>MKDQRGITLIELLVTITLLGIVVIPILTLMTGTFTNTVSQGKESQLQYFAQEVIEEARVNSFPGNLGGKTIYGVCTPESGCSEIDTNKLSMPTLTSSEILYEIHFQVLTSATNESSRNELLEKNFYEIEVVVKSSEPNSHEVMLVTVVKKQT</sequence>
<comment type="caution">
    <text evidence="4">The sequence shown here is derived from an EMBL/GenBank/DDBJ whole genome shotgun (WGS) entry which is preliminary data.</text>
</comment>
<evidence type="ECO:0000313" key="5">
    <source>
        <dbReference type="Proteomes" id="UP001148125"/>
    </source>
</evidence>
<comment type="subcellular location">
    <subcellularLocation>
        <location evidence="1">Cell surface</location>
    </subcellularLocation>
</comment>
<evidence type="ECO:0000313" key="4">
    <source>
        <dbReference type="EMBL" id="MDE5412433.1"/>
    </source>
</evidence>
<dbReference type="RefSeq" id="WP_275117065.1">
    <property type="nucleotide sequence ID" value="NZ_JAOTPO010000002.1"/>
</dbReference>
<proteinExistence type="predicted"/>
<keyword evidence="2" id="KW-0178">Competence</keyword>
<evidence type="ECO:0000256" key="2">
    <source>
        <dbReference type="ARBA" id="ARBA00023287"/>
    </source>
</evidence>
<dbReference type="Proteomes" id="UP001148125">
    <property type="component" value="Unassembled WGS sequence"/>
</dbReference>
<dbReference type="InterPro" id="IPR012902">
    <property type="entry name" value="N_methyl_site"/>
</dbReference>
<dbReference type="EMBL" id="JAOTPO010000002">
    <property type="protein sequence ID" value="MDE5412433.1"/>
    <property type="molecule type" value="Genomic_DNA"/>
</dbReference>
<keyword evidence="3" id="KW-1133">Transmembrane helix</keyword>
<keyword evidence="3" id="KW-0812">Transmembrane</keyword>
<feature type="transmembrane region" description="Helical" evidence="3">
    <location>
        <begin position="12"/>
        <end position="34"/>
    </location>
</feature>
<keyword evidence="3" id="KW-0472">Membrane</keyword>
<reference evidence="4" key="1">
    <citation type="submission" date="2024-05" db="EMBL/GenBank/DDBJ databases">
        <title>Alkalihalobacillus sp. strain MEB203 novel alkaliphilic bacterium from Lonar Lake, India.</title>
        <authorList>
            <person name="Joshi A."/>
            <person name="Thite S."/>
            <person name="Mengade P."/>
        </authorList>
    </citation>
    <scope>NUCLEOTIDE SEQUENCE</scope>
    <source>
        <strain evidence="4">MEB 203</strain>
    </source>
</reference>